<evidence type="ECO:0000256" key="2">
    <source>
        <dbReference type="ARBA" id="ARBA00022801"/>
    </source>
</evidence>
<feature type="active site" description="Proton acceptor" evidence="4">
    <location>
        <position position="14"/>
    </location>
</feature>
<sequence length="509" mass="57342">MNYKNPIISGYNPDPSICCVGEDYYLVNSTFEFFPSVPVYHSKNLINWTLESYCLTSKEQVDLEHCGSSGGIYAPTLRYHDSVFFMTTTNVSSGGNFIVHTKDIKNGWSEPHWVDQGGIDPSLLFDDDGKVYFTSTGSDELGQGILLCEVNPYTGEKLTESVIISHGCGGSYPEGPHLYKINGKYYLMLAEGGTEYGHMETMQRADSPYGPYEACPHNPILSHKEDMRAEIHCTGHAELMQDHNNNWWLVCLGVRPAGIAPNRLLLHHLGRETFLAPVKWSEDGWPIVGDNGLISLEMDGPLPGEPPFAVDRNFLDDFSMEAFSLHYNYLRNPHTENYIRDTENKRLILKGTRVTLNDADSPTWIGIRQKDFDTETHVRVSLLEQHQNIRAGITAFYNDSYHYEIYITHEANCCKVCLAKHIHDIFVVTESAQIPDTKNISLKIKSDGERYSFYYSLNDKDYILLGTGLAVGLCSESTKTMTFTGTYLGMFAELGQAAFEDFEVKILEG</sequence>
<dbReference type="Proteomes" id="UP000095003">
    <property type="component" value="Unassembled WGS sequence"/>
</dbReference>
<dbReference type="PATRIC" id="fig|1432052.3.peg.1553"/>
<dbReference type="Pfam" id="PF17851">
    <property type="entry name" value="GH43_C2"/>
    <property type="match status" value="1"/>
</dbReference>
<dbReference type="GeneID" id="93299906"/>
<evidence type="ECO:0000313" key="8">
    <source>
        <dbReference type="EMBL" id="ODM13699.1"/>
    </source>
</evidence>
<keyword evidence="2 6" id="KW-0378">Hydrolase</keyword>
<dbReference type="InterPro" id="IPR051795">
    <property type="entry name" value="Glycosyl_Hydrlase_43"/>
</dbReference>
<dbReference type="GO" id="GO:0005975">
    <property type="term" value="P:carbohydrate metabolic process"/>
    <property type="evidence" value="ECO:0007669"/>
    <property type="project" value="InterPro"/>
</dbReference>
<accession>A0A1E3AYG5</accession>
<dbReference type="Gene3D" id="2.60.120.200">
    <property type="match status" value="1"/>
</dbReference>
<dbReference type="CDD" id="cd18617">
    <property type="entry name" value="GH43_XynB-like"/>
    <property type="match status" value="1"/>
</dbReference>
<dbReference type="InterPro" id="IPR023296">
    <property type="entry name" value="Glyco_hydro_beta-prop_sf"/>
</dbReference>
<dbReference type="InterPro" id="IPR013320">
    <property type="entry name" value="ConA-like_dom_sf"/>
</dbReference>
<evidence type="ECO:0000256" key="6">
    <source>
        <dbReference type="RuleBase" id="RU361187"/>
    </source>
</evidence>
<feature type="active site" description="Proton donor" evidence="4">
    <location>
        <position position="174"/>
    </location>
</feature>
<protein>
    <submittedName>
        <fullName evidence="8">Beta-xylosidase</fullName>
        <ecNumber evidence="8">3.2.1.37</ecNumber>
    </submittedName>
</protein>
<dbReference type="AlphaFoldDB" id="A0A1E3AYG5"/>
<comment type="similarity">
    <text evidence="1 6">Belongs to the glycosyl hydrolase 43 family.</text>
</comment>
<organism evidence="8 9">
    <name type="scientific">Eisenbergiella tayi</name>
    <dbReference type="NCBI Taxonomy" id="1432052"/>
    <lineage>
        <taxon>Bacteria</taxon>
        <taxon>Bacillati</taxon>
        <taxon>Bacillota</taxon>
        <taxon>Clostridia</taxon>
        <taxon>Lachnospirales</taxon>
        <taxon>Lachnospiraceae</taxon>
        <taxon>Eisenbergiella</taxon>
    </lineage>
</organism>
<dbReference type="EMBL" id="MCGI01000001">
    <property type="protein sequence ID" value="ODM13699.1"/>
    <property type="molecule type" value="Genomic_DNA"/>
</dbReference>
<dbReference type="InterPro" id="IPR041542">
    <property type="entry name" value="GH43_C2"/>
</dbReference>
<feature type="domain" description="Beta-xylosidase C-terminal Concanavalin A-like" evidence="7">
    <location>
        <begin position="316"/>
        <end position="499"/>
    </location>
</feature>
<dbReference type="Pfam" id="PF04616">
    <property type="entry name" value="Glyco_hydro_43"/>
    <property type="match status" value="1"/>
</dbReference>
<gene>
    <name evidence="8" type="primary">xynB_4</name>
    <name evidence="8" type="ORF">BEH84_01418</name>
</gene>
<dbReference type="Gene3D" id="2.115.10.20">
    <property type="entry name" value="Glycosyl hydrolase domain, family 43"/>
    <property type="match status" value="1"/>
</dbReference>
<feature type="site" description="Important for catalytic activity, responsible for pKa modulation of the active site Glu and correct orientation of both the proton donor and substrate" evidence="5">
    <location>
        <position position="120"/>
    </location>
</feature>
<dbReference type="SUPFAM" id="SSF75005">
    <property type="entry name" value="Arabinanase/levansucrase/invertase"/>
    <property type="match status" value="1"/>
</dbReference>
<evidence type="ECO:0000259" key="7">
    <source>
        <dbReference type="Pfam" id="PF17851"/>
    </source>
</evidence>
<dbReference type="InterPro" id="IPR006710">
    <property type="entry name" value="Glyco_hydro_43"/>
</dbReference>
<comment type="caution">
    <text evidence="8">The sequence shown here is derived from an EMBL/GenBank/DDBJ whole genome shotgun (WGS) entry which is preliminary data.</text>
</comment>
<evidence type="ECO:0000313" key="9">
    <source>
        <dbReference type="Proteomes" id="UP000095003"/>
    </source>
</evidence>
<dbReference type="SUPFAM" id="SSF49899">
    <property type="entry name" value="Concanavalin A-like lectins/glucanases"/>
    <property type="match status" value="1"/>
</dbReference>
<evidence type="ECO:0000256" key="4">
    <source>
        <dbReference type="PIRSR" id="PIRSR606710-1"/>
    </source>
</evidence>
<name>A0A1E3AYG5_9FIRM</name>
<dbReference type="EC" id="3.2.1.37" evidence="8"/>
<keyword evidence="3 6" id="KW-0326">Glycosidase</keyword>
<evidence type="ECO:0000256" key="1">
    <source>
        <dbReference type="ARBA" id="ARBA00009865"/>
    </source>
</evidence>
<reference evidence="8 9" key="1">
    <citation type="submission" date="2016-07" db="EMBL/GenBank/DDBJ databases">
        <title>Characterization of isolates of Eisenbergiella tayi derived from blood cultures, using whole genome sequencing.</title>
        <authorList>
            <person name="Burdz T."/>
            <person name="Wiebe D."/>
            <person name="Huynh C."/>
            <person name="Bernard K."/>
        </authorList>
    </citation>
    <scope>NUCLEOTIDE SEQUENCE [LARGE SCALE GENOMIC DNA]</scope>
    <source>
        <strain evidence="8 9">NML 120489</strain>
    </source>
</reference>
<dbReference type="PANTHER" id="PTHR42812">
    <property type="entry name" value="BETA-XYLOSIDASE"/>
    <property type="match status" value="1"/>
</dbReference>
<dbReference type="GO" id="GO:0009044">
    <property type="term" value="F:xylan 1,4-beta-xylosidase activity"/>
    <property type="evidence" value="ECO:0007669"/>
    <property type="project" value="UniProtKB-EC"/>
</dbReference>
<evidence type="ECO:0000256" key="3">
    <source>
        <dbReference type="ARBA" id="ARBA00023295"/>
    </source>
</evidence>
<proteinExistence type="inferred from homology"/>
<evidence type="ECO:0000256" key="5">
    <source>
        <dbReference type="PIRSR" id="PIRSR606710-2"/>
    </source>
</evidence>
<dbReference type="RefSeq" id="WP_069156203.1">
    <property type="nucleotide sequence ID" value="NZ_DBFYTC010000080.1"/>
</dbReference>
<dbReference type="PANTHER" id="PTHR42812:SF12">
    <property type="entry name" value="BETA-XYLOSIDASE-RELATED"/>
    <property type="match status" value="1"/>
</dbReference>